<keyword evidence="2" id="KW-1133">Transmembrane helix</keyword>
<dbReference type="STRING" id="1213857.N4V096"/>
<proteinExistence type="predicted"/>
<name>N4V096_COLOR</name>
<dbReference type="eggNOG" id="ENOG502RJ3Q">
    <property type="taxonomic scope" value="Eukaryota"/>
</dbReference>
<dbReference type="AlphaFoldDB" id="N4V096"/>
<reference evidence="4" key="2">
    <citation type="journal article" date="2019" name="Mol. Plant Microbe Interact.">
        <title>Genome sequence resources for four phytopathogenic fungi from the Colletotrichum orbiculare species complex.</title>
        <authorList>
            <person name="Gan P."/>
            <person name="Tsushima A."/>
            <person name="Narusaka M."/>
            <person name="Narusaka Y."/>
            <person name="Takano Y."/>
            <person name="Kubo Y."/>
            <person name="Shirasu K."/>
        </authorList>
    </citation>
    <scope>GENOME REANNOTATION</scope>
    <source>
        <strain evidence="4">104-T / ATCC 96160 / CBS 514.97 / LARS 414 / MAFF 240422</strain>
    </source>
</reference>
<evidence type="ECO:0000256" key="2">
    <source>
        <dbReference type="SAM" id="Phobius"/>
    </source>
</evidence>
<keyword evidence="2" id="KW-0812">Transmembrane</keyword>
<accession>N4V096</accession>
<feature type="transmembrane region" description="Helical" evidence="2">
    <location>
        <begin position="228"/>
        <end position="248"/>
    </location>
</feature>
<evidence type="ECO:0000313" key="3">
    <source>
        <dbReference type="EMBL" id="TDZ21413.1"/>
    </source>
</evidence>
<evidence type="ECO:0000256" key="1">
    <source>
        <dbReference type="SAM" id="MobiDB-lite"/>
    </source>
</evidence>
<feature type="transmembrane region" description="Helical" evidence="2">
    <location>
        <begin position="255"/>
        <end position="274"/>
    </location>
</feature>
<feature type="region of interest" description="Disordered" evidence="1">
    <location>
        <begin position="1"/>
        <end position="23"/>
    </location>
</feature>
<keyword evidence="4" id="KW-1185">Reference proteome</keyword>
<dbReference type="HOGENOM" id="CLU_930694_0_0_1"/>
<feature type="transmembrane region" description="Helical" evidence="2">
    <location>
        <begin position="280"/>
        <end position="298"/>
    </location>
</feature>
<comment type="caution">
    <text evidence="3">The sequence shown here is derived from an EMBL/GenBank/DDBJ whole genome shotgun (WGS) entry which is preliminary data.</text>
</comment>
<evidence type="ECO:0000313" key="4">
    <source>
        <dbReference type="Proteomes" id="UP000014480"/>
    </source>
</evidence>
<organism evidence="3 4">
    <name type="scientific">Colletotrichum orbiculare (strain 104-T / ATCC 96160 / CBS 514.97 / LARS 414 / MAFF 240422)</name>
    <name type="common">Cucumber anthracnose fungus</name>
    <name type="synonym">Colletotrichum lagenarium</name>
    <dbReference type="NCBI Taxonomy" id="1213857"/>
    <lineage>
        <taxon>Eukaryota</taxon>
        <taxon>Fungi</taxon>
        <taxon>Dikarya</taxon>
        <taxon>Ascomycota</taxon>
        <taxon>Pezizomycotina</taxon>
        <taxon>Sordariomycetes</taxon>
        <taxon>Hypocreomycetidae</taxon>
        <taxon>Glomerellales</taxon>
        <taxon>Glomerellaceae</taxon>
        <taxon>Colletotrichum</taxon>
        <taxon>Colletotrichum orbiculare species complex</taxon>
    </lineage>
</organism>
<sequence length="299" mass="33402">MADDREVSGVAHANEQVRFDTRARPAARDGRVLDPVIEHINHEERLDERGKSLSSKEQGRRLSQKPFSLRLALAGKHHLVNQTKDESEVYITLRTLQRMVLHDLQKQVTELVAKIHETNNASRERMDKARELMATYVNVVRDYDYMVQKANEAKELLMFDPFTITSRNKLGGYLFKDTGALPSGVSIDDGAIYRRDPEMGKVWVNSLPGVTSKEITETSNQALIWERLWMGLAGGVAIIAPVLVMVLRRDLLTRLLTLGVSVFVFTFVLAVAAAKMRGETVVGLVAAYAAVIVVFIGVS</sequence>
<protein>
    <submittedName>
        <fullName evidence="3">Uncharacterized protein</fullName>
    </submittedName>
</protein>
<dbReference type="EMBL" id="AMCV02000014">
    <property type="protein sequence ID" value="TDZ21413.1"/>
    <property type="molecule type" value="Genomic_DNA"/>
</dbReference>
<gene>
    <name evidence="3" type="ORF">Cob_v005633</name>
</gene>
<dbReference type="Proteomes" id="UP000014480">
    <property type="component" value="Unassembled WGS sequence"/>
</dbReference>
<feature type="region of interest" description="Disordered" evidence="1">
    <location>
        <begin position="43"/>
        <end position="62"/>
    </location>
</feature>
<reference evidence="4" key="1">
    <citation type="journal article" date="2013" name="New Phytol.">
        <title>Comparative genomic and transcriptomic analyses reveal the hemibiotrophic stage shift of Colletotrichum fungi.</title>
        <authorList>
            <person name="Gan P."/>
            <person name="Ikeda K."/>
            <person name="Irieda H."/>
            <person name="Narusaka M."/>
            <person name="O'Connell R.J."/>
            <person name="Narusaka Y."/>
            <person name="Takano Y."/>
            <person name="Kubo Y."/>
            <person name="Shirasu K."/>
        </authorList>
    </citation>
    <scope>NUCLEOTIDE SEQUENCE [LARGE SCALE GENOMIC DNA]</scope>
    <source>
        <strain evidence="4">104-T / ATCC 96160 / CBS 514.97 / LARS 414 / MAFF 240422</strain>
    </source>
</reference>
<dbReference type="OrthoDB" id="3546297at2759"/>
<keyword evidence="2" id="KW-0472">Membrane</keyword>